<organism evidence="1 2">
    <name type="scientific">Persea americana</name>
    <name type="common">Avocado</name>
    <dbReference type="NCBI Taxonomy" id="3435"/>
    <lineage>
        <taxon>Eukaryota</taxon>
        <taxon>Viridiplantae</taxon>
        <taxon>Streptophyta</taxon>
        <taxon>Embryophyta</taxon>
        <taxon>Tracheophyta</taxon>
        <taxon>Spermatophyta</taxon>
        <taxon>Magnoliopsida</taxon>
        <taxon>Magnoliidae</taxon>
        <taxon>Laurales</taxon>
        <taxon>Lauraceae</taxon>
        <taxon>Persea</taxon>
    </lineage>
</organism>
<dbReference type="EMBL" id="CM056812">
    <property type="protein sequence ID" value="KAJ8618190.1"/>
    <property type="molecule type" value="Genomic_DNA"/>
</dbReference>
<evidence type="ECO:0000313" key="2">
    <source>
        <dbReference type="Proteomes" id="UP001234297"/>
    </source>
</evidence>
<reference evidence="1 2" key="1">
    <citation type="journal article" date="2022" name="Hortic Res">
        <title>A haplotype resolved chromosomal level avocado genome allows analysis of novel avocado genes.</title>
        <authorList>
            <person name="Nath O."/>
            <person name="Fletcher S.J."/>
            <person name="Hayward A."/>
            <person name="Shaw L.M."/>
            <person name="Masouleh A.K."/>
            <person name="Furtado A."/>
            <person name="Henry R.J."/>
            <person name="Mitter N."/>
        </authorList>
    </citation>
    <scope>NUCLEOTIDE SEQUENCE [LARGE SCALE GENOMIC DNA]</scope>
    <source>
        <strain evidence="2">cv. Hass</strain>
    </source>
</reference>
<dbReference type="Proteomes" id="UP001234297">
    <property type="component" value="Chromosome 4"/>
</dbReference>
<sequence>MPLVLKRLLQTKKSRLGLSFACESPAIEIPINSSCCHGATGTFRFDLHHRFSDPVKRWAAERSDAGFRPEEWPEKGTVDYYAALVDHDRVLRGRGLAEEVDQTLAFSDGNVTVRLGNLGFLHYATVSLGTPSKDFLVALDTGSDLFWVPCDCKSCAPTASANYGFTRSFDFSVYSPNTSSTSKNVPCTHDLCAAQNECSGGANICPYTVDYVSNNTSSSGVLVEDVMYLTTEDGQHEVDARIIFGCGQVQSGSFLDAAAPNGLFGLGMDNISVPSILSATGKTMDSFSMCFGSNGVGRIIFGDKGSSDQDETPFNLRKLHPSYNISITGLQVGPNLTDTSFSALFDSGTSFTYLADPAYTQLSESFNAQIQDKRNSNISKLPFEYCYLLSSNDTSSLIIPSVNLTMKGGGQFSVLDPLIFITTQEEAVYCLAVVKSNDLNIIGQNFMTGQRIVFDREKLVLGWKKFNCYDIENSSPLPINPRNTTAMSPSVDGVPGSYNPEATKQTGNESQVSVLPVPPVISHSSRSCFIYSHLVLLILLSAIL</sequence>
<accession>A0ACC2KAK5</accession>
<protein>
    <submittedName>
        <fullName evidence="1">Uncharacterized protein</fullName>
    </submittedName>
</protein>
<proteinExistence type="predicted"/>
<keyword evidence="2" id="KW-1185">Reference proteome</keyword>
<evidence type="ECO:0000313" key="1">
    <source>
        <dbReference type="EMBL" id="KAJ8618190.1"/>
    </source>
</evidence>
<name>A0ACC2KAK5_PERAE</name>
<gene>
    <name evidence="1" type="ORF">MRB53_014376</name>
</gene>
<comment type="caution">
    <text evidence="1">The sequence shown here is derived from an EMBL/GenBank/DDBJ whole genome shotgun (WGS) entry which is preliminary data.</text>
</comment>